<sequence>MSRSIPTQPSLNYSAQAGARVEGTGAETVGHDDQGPGPGATRLWFGRHTGTRLDELQEGYKRALLRYVKETPYPNLLRFQRLHEEFEEFKRRKIEQIQASLDDAEDFINHDEPGATLLWFGEHEGLVKYCNLHKEYIKWLDERQNRSPLSTVIWFGTYYRGYEIRKIFHNPKKWNWFLAHCPERLDFLLEIQERYSRWLARQPRRRRPIDRAPPVIVNRVGRRLGAQDDGVASDNEQEYEADGFVVPDSQYEEEGTEDEGDDDSDSDAPWNRNDQVDPADELKRELADLNDEVLDETTDMSGEGQNDAVSSGADNGYNHQNPSEPFLEEENLPLPLLQAQRCSPVPDINGISKCSQAKKQTPLPLKQQRPTRKLKLGEHLDKNRHREISRDSTSHVATPSAPKRRRLLSKSEVKLRPNAGSSSDEHPLVHATGGDRSEEGRTKTHSEGEETSDKDDDDEHLQSLTGRWSTRTRRARLSTRKVCLSSSIGDSADTE</sequence>
<feature type="compositionally biased region" description="Acidic residues" evidence="1">
    <location>
        <begin position="250"/>
        <end position="266"/>
    </location>
</feature>
<keyword evidence="3" id="KW-1185">Reference proteome</keyword>
<dbReference type="Proteomes" id="UP000283895">
    <property type="component" value="Unassembled WGS sequence"/>
</dbReference>
<feature type="region of interest" description="Disordered" evidence="1">
    <location>
        <begin position="295"/>
        <end position="329"/>
    </location>
</feature>
<feature type="region of interest" description="Disordered" evidence="1">
    <location>
        <begin position="344"/>
        <end position="495"/>
    </location>
</feature>
<dbReference type="EMBL" id="LKEA01000046">
    <property type="protein sequence ID" value="ROV93180.1"/>
    <property type="molecule type" value="Genomic_DNA"/>
</dbReference>
<proteinExistence type="predicted"/>
<gene>
    <name evidence="2" type="ORF">VMCG_08706</name>
</gene>
<feature type="compositionally biased region" description="Polar residues" evidence="1">
    <location>
        <begin position="299"/>
        <end position="321"/>
    </location>
</feature>
<protein>
    <submittedName>
        <fullName evidence="2">Uncharacterized protein</fullName>
    </submittedName>
</protein>
<name>A0A423VQ69_9PEZI</name>
<feature type="compositionally biased region" description="Basic and acidic residues" evidence="1">
    <location>
        <begin position="375"/>
        <end position="393"/>
    </location>
</feature>
<evidence type="ECO:0000256" key="1">
    <source>
        <dbReference type="SAM" id="MobiDB-lite"/>
    </source>
</evidence>
<evidence type="ECO:0000313" key="2">
    <source>
        <dbReference type="EMBL" id="ROV93180.1"/>
    </source>
</evidence>
<comment type="caution">
    <text evidence="2">The sequence shown here is derived from an EMBL/GenBank/DDBJ whole genome shotgun (WGS) entry which is preliminary data.</text>
</comment>
<dbReference type="OrthoDB" id="4770086at2759"/>
<accession>A0A423VQ69</accession>
<dbReference type="AlphaFoldDB" id="A0A423VQ69"/>
<reference evidence="2 3" key="1">
    <citation type="submission" date="2015-09" db="EMBL/GenBank/DDBJ databases">
        <title>Host preference determinants of Valsa canker pathogens revealed by comparative genomics.</title>
        <authorList>
            <person name="Yin Z."/>
            <person name="Huang L."/>
        </authorList>
    </citation>
    <scope>NUCLEOTIDE SEQUENCE [LARGE SCALE GENOMIC DNA]</scope>
    <source>
        <strain evidence="2 3">03-1</strain>
    </source>
</reference>
<feature type="compositionally biased region" description="Basic and acidic residues" evidence="1">
    <location>
        <begin position="423"/>
        <end position="448"/>
    </location>
</feature>
<feature type="region of interest" description="Disordered" evidence="1">
    <location>
        <begin position="226"/>
        <end position="279"/>
    </location>
</feature>
<feature type="compositionally biased region" description="Basic residues" evidence="1">
    <location>
        <begin position="470"/>
        <end position="479"/>
    </location>
</feature>
<feature type="compositionally biased region" description="Acidic residues" evidence="1">
    <location>
        <begin position="449"/>
        <end position="459"/>
    </location>
</feature>
<organism evidence="2 3">
    <name type="scientific">Cytospora schulzeri</name>
    <dbReference type="NCBI Taxonomy" id="448051"/>
    <lineage>
        <taxon>Eukaryota</taxon>
        <taxon>Fungi</taxon>
        <taxon>Dikarya</taxon>
        <taxon>Ascomycota</taxon>
        <taxon>Pezizomycotina</taxon>
        <taxon>Sordariomycetes</taxon>
        <taxon>Sordariomycetidae</taxon>
        <taxon>Diaporthales</taxon>
        <taxon>Cytosporaceae</taxon>
        <taxon>Cytospora</taxon>
    </lineage>
</organism>
<evidence type="ECO:0000313" key="3">
    <source>
        <dbReference type="Proteomes" id="UP000283895"/>
    </source>
</evidence>